<dbReference type="AlphaFoldDB" id="A0A564Y8J9"/>
<evidence type="ECO:0000313" key="1">
    <source>
        <dbReference type="EMBL" id="VUZ42844.1"/>
    </source>
</evidence>
<dbReference type="Proteomes" id="UP000321570">
    <property type="component" value="Unassembled WGS sequence"/>
</dbReference>
<gene>
    <name evidence="1" type="ORF">WMSIL1_LOCUS3352</name>
</gene>
<organism evidence="1 2">
    <name type="scientific">Hymenolepis diminuta</name>
    <name type="common">Rat tapeworm</name>
    <dbReference type="NCBI Taxonomy" id="6216"/>
    <lineage>
        <taxon>Eukaryota</taxon>
        <taxon>Metazoa</taxon>
        <taxon>Spiralia</taxon>
        <taxon>Lophotrochozoa</taxon>
        <taxon>Platyhelminthes</taxon>
        <taxon>Cestoda</taxon>
        <taxon>Eucestoda</taxon>
        <taxon>Cyclophyllidea</taxon>
        <taxon>Hymenolepididae</taxon>
        <taxon>Hymenolepis</taxon>
    </lineage>
</organism>
<dbReference type="EMBL" id="CABIJS010000110">
    <property type="protein sequence ID" value="VUZ42844.1"/>
    <property type="molecule type" value="Genomic_DNA"/>
</dbReference>
<name>A0A564Y8J9_HYMDI</name>
<reference evidence="1 2" key="1">
    <citation type="submission" date="2019-07" db="EMBL/GenBank/DDBJ databases">
        <authorList>
            <person name="Jastrzebski P J."/>
            <person name="Paukszto L."/>
            <person name="Jastrzebski P J."/>
        </authorList>
    </citation>
    <scope>NUCLEOTIDE SEQUENCE [LARGE SCALE GENOMIC DNA]</scope>
    <source>
        <strain evidence="1 2">WMS-il1</strain>
    </source>
</reference>
<keyword evidence="2" id="KW-1185">Reference proteome</keyword>
<accession>A0A564Y8J9</accession>
<proteinExistence type="predicted"/>
<protein>
    <submittedName>
        <fullName evidence="1">Uncharacterized protein</fullName>
    </submittedName>
</protein>
<evidence type="ECO:0000313" key="2">
    <source>
        <dbReference type="Proteomes" id="UP000321570"/>
    </source>
</evidence>
<sequence>MLSWLNSPFYLLPTSTVIASHCFLVLIQQQTLESKTTSYLRGISGIPATDSTFESSDHLLILADKRDSLAVSSDKPENGTFFYDLHTFMTYILNEFNVLNNLP</sequence>